<keyword evidence="3" id="KW-0378">Hydrolase</keyword>
<dbReference type="PROSITE" id="PS50056">
    <property type="entry name" value="TYR_PHOSPHATASE_2"/>
    <property type="match status" value="1"/>
</dbReference>
<dbReference type="EC" id="3.1.3.48" evidence="2"/>
<evidence type="ECO:0000256" key="4">
    <source>
        <dbReference type="ARBA" id="ARBA00022912"/>
    </source>
</evidence>
<dbReference type="GO" id="GO:0033550">
    <property type="term" value="F:MAP kinase tyrosine phosphatase activity"/>
    <property type="evidence" value="ECO:0007669"/>
    <property type="project" value="TreeGrafter"/>
</dbReference>
<dbReference type="Gene3D" id="3.90.190.10">
    <property type="entry name" value="Protein tyrosine phosphatase superfamily"/>
    <property type="match status" value="1"/>
</dbReference>
<dbReference type="GO" id="GO:0005737">
    <property type="term" value="C:cytoplasm"/>
    <property type="evidence" value="ECO:0007669"/>
    <property type="project" value="TreeGrafter"/>
</dbReference>
<reference evidence="7" key="1">
    <citation type="submission" date="2020-11" db="EMBL/GenBank/DDBJ databases">
        <authorList>
            <person name="Tran Van P."/>
        </authorList>
    </citation>
    <scope>NUCLEOTIDE SEQUENCE</scope>
</reference>
<proteinExistence type="inferred from homology"/>
<dbReference type="PROSITE" id="PS00383">
    <property type="entry name" value="TYR_PHOSPHATASE_1"/>
    <property type="match status" value="1"/>
</dbReference>
<comment type="similarity">
    <text evidence="1">Belongs to the protein-tyrosine phosphatase family. Non-receptor class dual specificity subfamily.</text>
</comment>
<dbReference type="OrthoDB" id="426001at2759"/>
<feature type="region of interest" description="Disordered" evidence="5">
    <location>
        <begin position="255"/>
        <end position="287"/>
    </location>
</feature>
<evidence type="ECO:0000313" key="8">
    <source>
        <dbReference type="Proteomes" id="UP000678499"/>
    </source>
</evidence>
<feature type="region of interest" description="Disordered" evidence="5">
    <location>
        <begin position="434"/>
        <end position="458"/>
    </location>
</feature>
<dbReference type="InterPro" id="IPR016130">
    <property type="entry name" value="Tyr_Pase_AS"/>
</dbReference>
<feature type="compositionally biased region" description="Acidic residues" evidence="5">
    <location>
        <begin position="445"/>
        <end position="458"/>
    </location>
</feature>
<evidence type="ECO:0000256" key="3">
    <source>
        <dbReference type="ARBA" id="ARBA00022801"/>
    </source>
</evidence>
<name>A0A7R9BQ97_9CRUS</name>
<evidence type="ECO:0000313" key="7">
    <source>
        <dbReference type="EMBL" id="CAD7278659.1"/>
    </source>
</evidence>
<keyword evidence="8" id="KW-1185">Reference proteome</keyword>
<dbReference type="InterPro" id="IPR000387">
    <property type="entry name" value="Tyr_Pase_dom"/>
</dbReference>
<evidence type="ECO:0000256" key="2">
    <source>
        <dbReference type="ARBA" id="ARBA00013064"/>
    </source>
</evidence>
<organism evidence="7">
    <name type="scientific">Notodromas monacha</name>
    <dbReference type="NCBI Taxonomy" id="399045"/>
    <lineage>
        <taxon>Eukaryota</taxon>
        <taxon>Metazoa</taxon>
        <taxon>Ecdysozoa</taxon>
        <taxon>Arthropoda</taxon>
        <taxon>Crustacea</taxon>
        <taxon>Oligostraca</taxon>
        <taxon>Ostracoda</taxon>
        <taxon>Podocopa</taxon>
        <taxon>Podocopida</taxon>
        <taxon>Cypridocopina</taxon>
        <taxon>Cypridoidea</taxon>
        <taxon>Cyprididae</taxon>
        <taxon>Notodromas</taxon>
    </lineage>
</organism>
<feature type="region of interest" description="Disordered" evidence="5">
    <location>
        <begin position="581"/>
        <end position="605"/>
    </location>
</feature>
<dbReference type="AlphaFoldDB" id="A0A7R9BQ97"/>
<feature type="region of interest" description="Disordered" evidence="5">
    <location>
        <begin position="770"/>
        <end position="797"/>
    </location>
</feature>
<feature type="domain" description="Tyrosine specific protein phosphatases" evidence="6">
    <location>
        <begin position="60"/>
        <end position="93"/>
    </location>
</feature>
<keyword evidence="4" id="KW-0904">Protein phosphatase</keyword>
<feature type="region of interest" description="Disordered" evidence="5">
    <location>
        <begin position="473"/>
        <end position="512"/>
    </location>
</feature>
<dbReference type="GO" id="GO:0043409">
    <property type="term" value="P:negative regulation of MAPK cascade"/>
    <property type="evidence" value="ECO:0007669"/>
    <property type="project" value="TreeGrafter"/>
</dbReference>
<dbReference type="GO" id="GO:0008330">
    <property type="term" value="F:protein tyrosine/threonine phosphatase activity"/>
    <property type="evidence" value="ECO:0007669"/>
    <property type="project" value="TreeGrafter"/>
</dbReference>
<dbReference type="SUPFAM" id="SSF52799">
    <property type="entry name" value="(Phosphotyrosine protein) phosphatases II"/>
    <property type="match status" value="1"/>
</dbReference>
<feature type="compositionally biased region" description="Low complexity" evidence="5">
    <location>
        <begin position="385"/>
        <end position="399"/>
    </location>
</feature>
<feature type="compositionally biased region" description="Acidic residues" evidence="5">
    <location>
        <begin position="475"/>
        <end position="485"/>
    </location>
</feature>
<feature type="region of interest" description="Disordered" evidence="5">
    <location>
        <begin position="706"/>
        <end position="736"/>
    </location>
</feature>
<dbReference type="PANTHER" id="PTHR10159:SF533">
    <property type="entry name" value="TYROSINE-PROTEIN PHOSPHATASE VHP-1"/>
    <property type="match status" value="1"/>
</dbReference>
<evidence type="ECO:0000256" key="1">
    <source>
        <dbReference type="ARBA" id="ARBA00008601"/>
    </source>
</evidence>
<evidence type="ECO:0000259" key="6">
    <source>
        <dbReference type="PROSITE" id="PS50056"/>
    </source>
</evidence>
<evidence type="ECO:0000256" key="5">
    <source>
        <dbReference type="SAM" id="MobiDB-lite"/>
    </source>
</evidence>
<dbReference type="EMBL" id="CAJPEX010001308">
    <property type="protein sequence ID" value="CAG0918811.1"/>
    <property type="molecule type" value="Genomic_DNA"/>
</dbReference>
<feature type="region of interest" description="Disordered" evidence="5">
    <location>
        <begin position="364"/>
        <end position="399"/>
    </location>
</feature>
<dbReference type="GO" id="GO:0017017">
    <property type="term" value="F:MAP kinase tyrosine/serine/threonine phosphatase activity"/>
    <property type="evidence" value="ECO:0007669"/>
    <property type="project" value="TreeGrafter"/>
</dbReference>
<dbReference type="PANTHER" id="PTHR10159">
    <property type="entry name" value="DUAL SPECIFICITY PROTEIN PHOSPHATASE"/>
    <property type="match status" value="1"/>
</dbReference>
<dbReference type="InterPro" id="IPR029021">
    <property type="entry name" value="Prot-tyrosine_phosphatase-like"/>
</dbReference>
<sequence length="876" mass="94681">MWKCSLKVDVDRADDYGITFELNVSSSLPRPEFLKEGHFMRIPVNDSYDARLLPYFFDAFEFLDKVREANGVVLVHCLMGISRSPTVAIAYLMYLRSLFVKSQRTSISPNFNFLGQLLEFEKVLQARRASSSLPLASPNAPLPSAPASLGDKPPRFFSSVDKEEKRSCSVTSSSSSSSSGCRMPRSLSLCFKQHPLIPAAADLSPTTALAKLSFDQSQSSKVGVGKDHVGEKRSIRTMVTSSSTSTVTTSFSRHTVSSTSFERPARKEDEDVTSPTSMPGKSRRVEVELEEGGVVGGEGRGARRRRFGPERWSGLCLSSSGSAVGDGARLGGGVGGAGGAASGSGFLASRSTSAGIINRRARMEPPTPAVSSQNPFSEAFGGGSSTYSLAPSSSTSSRAWSVARSDSAATTATSGLGSDICDFDTLHDADSESLAAFSASSPIEERDDTDSDEDDDVVGCEDRKCCRLRVRKADEEEEEEADVDEGVSLPTPRGTSGRRRFGVGSDDRDEDVTRVRAPTTTSTGLTCPVRPSTLTTTIGSFNQPKTTYASLTISSTSPGFRIPMEIRSISRVSRQTLKLSVSGTSGTTFSSSSLPLSTSSSSSSSVLGASAIRLERERHDSGEARSVFGTECASPFMSSPSTPTEKSPVVSSNPFFKSFGGQQRMEIEEKTSGKNTTEDIRQTLAIFEKRASEELEGIRRDLKRLQEAHFGSSTSTPRRSREESKASTEAMDTESPVSEIPRVFDDVRTAKKRTPVSQLVFSAPMYRTQSCPGMLPSEDSSLRSTDGGGSEGDSDSDIRLFRRRRRRERIDYDMTGAARHYDLCFDRSKNRNRYSCGNLEFDSCPDIPHFRGCQSAFPSPHGSSSSSGCLSLENIF</sequence>
<dbReference type="EMBL" id="OA883345">
    <property type="protein sequence ID" value="CAD7278659.1"/>
    <property type="molecule type" value="Genomic_DNA"/>
</dbReference>
<dbReference type="SMART" id="SM00195">
    <property type="entry name" value="DSPc"/>
    <property type="match status" value="1"/>
</dbReference>
<feature type="region of interest" description="Disordered" evidence="5">
    <location>
        <begin position="133"/>
        <end position="160"/>
    </location>
</feature>
<protein>
    <recommendedName>
        <fullName evidence="2">protein-tyrosine-phosphatase</fullName>
        <ecNumber evidence="2">3.1.3.48</ecNumber>
    </recommendedName>
</protein>
<accession>A0A7R9BQ97</accession>
<dbReference type="Pfam" id="PF00782">
    <property type="entry name" value="DSPc"/>
    <property type="match status" value="1"/>
</dbReference>
<dbReference type="Proteomes" id="UP000678499">
    <property type="component" value="Unassembled WGS sequence"/>
</dbReference>
<gene>
    <name evidence="7" type="ORF">NMOB1V02_LOCUS6357</name>
</gene>
<dbReference type="InterPro" id="IPR020422">
    <property type="entry name" value="TYR_PHOSPHATASE_DUAL_dom"/>
</dbReference>
<dbReference type="InterPro" id="IPR000340">
    <property type="entry name" value="Dual-sp_phosphatase_cat-dom"/>
</dbReference>